<feature type="region of interest" description="Disordered" evidence="1">
    <location>
        <begin position="1"/>
        <end position="207"/>
    </location>
</feature>
<dbReference type="GO" id="GO:0031932">
    <property type="term" value="C:TORC2 complex"/>
    <property type="evidence" value="ECO:0007669"/>
    <property type="project" value="TreeGrafter"/>
</dbReference>
<feature type="compositionally biased region" description="Low complexity" evidence="1">
    <location>
        <begin position="27"/>
        <end position="50"/>
    </location>
</feature>
<dbReference type="PANTHER" id="PTHR32428">
    <property type="entry name" value="TARGET OF RAPAMYCIN COMPLEX 2 SUBUNIT BIT61-RELATED"/>
    <property type="match status" value="1"/>
</dbReference>
<feature type="region of interest" description="Disordered" evidence="1">
    <location>
        <begin position="405"/>
        <end position="429"/>
    </location>
</feature>
<gene>
    <name evidence="2" type="ORF">EJ08DRAFT_631367</name>
</gene>
<comment type="caution">
    <text evidence="2">The sequence shown here is derived from an EMBL/GenBank/DDBJ whole genome shotgun (WGS) entry which is preliminary data.</text>
</comment>
<proteinExistence type="predicted"/>
<name>A0A9P4NUW7_9PEZI</name>
<feature type="compositionally biased region" description="Polar residues" evidence="1">
    <location>
        <begin position="1"/>
        <end position="12"/>
    </location>
</feature>
<feature type="compositionally biased region" description="Polar residues" evidence="1">
    <location>
        <begin position="356"/>
        <end position="365"/>
    </location>
</feature>
<dbReference type="EMBL" id="MU007028">
    <property type="protein sequence ID" value="KAF2432120.1"/>
    <property type="molecule type" value="Genomic_DNA"/>
</dbReference>
<feature type="compositionally biased region" description="Basic and acidic residues" evidence="1">
    <location>
        <begin position="267"/>
        <end position="276"/>
    </location>
</feature>
<evidence type="ECO:0000313" key="3">
    <source>
        <dbReference type="Proteomes" id="UP000800235"/>
    </source>
</evidence>
<feature type="compositionally biased region" description="Low complexity" evidence="1">
    <location>
        <begin position="298"/>
        <end position="324"/>
    </location>
</feature>
<organism evidence="2 3">
    <name type="scientific">Tothia fuscella</name>
    <dbReference type="NCBI Taxonomy" id="1048955"/>
    <lineage>
        <taxon>Eukaryota</taxon>
        <taxon>Fungi</taxon>
        <taxon>Dikarya</taxon>
        <taxon>Ascomycota</taxon>
        <taxon>Pezizomycotina</taxon>
        <taxon>Dothideomycetes</taxon>
        <taxon>Pleosporomycetidae</taxon>
        <taxon>Venturiales</taxon>
        <taxon>Cylindrosympodiaceae</taxon>
        <taxon>Tothia</taxon>
    </lineage>
</organism>
<feature type="compositionally biased region" description="Low complexity" evidence="1">
    <location>
        <begin position="148"/>
        <end position="162"/>
    </location>
</feature>
<protein>
    <submittedName>
        <fullName evidence="2">HbrB-like protein</fullName>
    </submittedName>
</protein>
<sequence>MNTSPAKPSLNSPIVRASDGIQTLNRSRTISISSSEDSDSSRTTTLTHSSPFIPKRSLYGQANASSSSVHSFSRPLPRTSDSSSTIRRAESPPVDHFPLPTPTPHQAPHSASGAWIKGHRPRQHSQGFFDPTLSSATPNEGNMTGLTASQAAAQAAMNSQNSHMRKRSQTLPDPSATPPPNARRPPPPTPTMHMPSNPNLRNYDGFLGGHSLAAVTAANTAFPRSPQYSPQLPPERAPPPVPEKDVKPSKEKSKMKLFSKPKSISIYKEKDPDRKHPPLPSPGKMPYASATLSRLTNASTTSLIDPSSSSAASFYSSANASTSTLVPADKEKEKHKHHFLSRPKKKDKDEFHLPLSSASSTSRPTDPSAPQPLYSFQAAPASPGHSSSFAKSVSGFDLRHGGRALREKKKDDKASLAPSNLSSTNNLLDTPYREREQSFSHGSDWQSASSYTGTTPFGPSASTANMSLTSDVSISQPGVASLGAAFGVPGITPDDAWPLLKARLLHIFEGEDPRPPIEDFNALVSVHLKRCIQRRAPTVMIEDLNELLQTGFLSLEQTLRPIPDERLVTALVSMWMLVFSTILPFMQAVFLPLDLEFKGRGSIMTPREAADFWGAALPSDSDVEGPNANKNIPVLGEELDVRRITLLRFRDSVILPRNDTLMAIFSRLSLDSISGGFGGVNEVLEPPSLAQVLRPGTGHSNEASGSGFNSFASSSHLDSASPFSAAARSRATSNTSAGSFHSSVGGHSLGHYQQPPPMDSAQVTEMVGRMLQCVSVLASVQSGDEAQGKMERLTKELKLNWLGRGRTGRQRRGFVGTRTRRGEGGVLVGVA</sequence>
<feature type="region of interest" description="Disordered" evidence="1">
    <location>
        <begin position="734"/>
        <end position="759"/>
    </location>
</feature>
<feature type="compositionally biased region" description="Pro residues" evidence="1">
    <location>
        <begin position="231"/>
        <end position="241"/>
    </location>
</feature>
<evidence type="ECO:0000256" key="1">
    <source>
        <dbReference type="SAM" id="MobiDB-lite"/>
    </source>
</evidence>
<dbReference type="Proteomes" id="UP000800235">
    <property type="component" value="Unassembled WGS sequence"/>
</dbReference>
<keyword evidence="3" id="KW-1185">Reference proteome</keyword>
<reference evidence="2" key="1">
    <citation type="journal article" date="2020" name="Stud. Mycol.">
        <title>101 Dothideomycetes genomes: a test case for predicting lifestyles and emergence of pathogens.</title>
        <authorList>
            <person name="Haridas S."/>
            <person name="Albert R."/>
            <person name="Binder M."/>
            <person name="Bloem J."/>
            <person name="Labutti K."/>
            <person name="Salamov A."/>
            <person name="Andreopoulos B."/>
            <person name="Baker S."/>
            <person name="Barry K."/>
            <person name="Bills G."/>
            <person name="Bluhm B."/>
            <person name="Cannon C."/>
            <person name="Castanera R."/>
            <person name="Culley D."/>
            <person name="Daum C."/>
            <person name="Ezra D."/>
            <person name="Gonzalez J."/>
            <person name="Henrissat B."/>
            <person name="Kuo A."/>
            <person name="Liang C."/>
            <person name="Lipzen A."/>
            <person name="Lutzoni F."/>
            <person name="Magnuson J."/>
            <person name="Mondo S."/>
            <person name="Nolan M."/>
            <person name="Ohm R."/>
            <person name="Pangilinan J."/>
            <person name="Park H.-J."/>
            <person name="Ramirez L."/>
            <person name="Alfaro M."/>
            <person name="Sun H."/>
            <person name="Tritt A."/>
            <person name="Yoshinaga Y."/>
            <person name="Zwiers L.-H."/>
            <person name="Turgeon B."/>
            <person name="Goodwin S."/>
            <person name="Spatafora J."/>
            <person name="Crous P."/>
            <person name="Grigoriev I."/>
        </authorList>
    </citation>
    <scope>NUCLEOTIDE SEQUENCE</scope>
    <source>
        <strain evidence="2">CBS 130266</strain>
    </source>
</reference>
<dbReference type="InterPro" id="IPR013745">
    <property type="entry name" value="Bit61/PRR5"/>
</dbReference>
<feature type="compositionally biased region" description="Basic and acidic residues" evidence="1">
    <location>
        <begin position="405"/>
        <end position="414"/>
    </location>
</feature>
<dbReference type="AlphaFoldDB" id="A0A9P4NUW7"/>
<feature type="compositionally biased region" description="Polar residues" evidence="1">
    <location>
        <begin position="132"/>
        <end position="147"/>
    </location>
</feature>
<dbReference type="Pfam" id="PF08539">
    <property type="entry name" value="HbrB"/>
    <property type="match status" value="1"/>
</dbReference>
<feature type="compositionally biased region" description="Polar residues" evidence="1">
    <location>
        <begin position="417"/>
        <end position="428"/>
    </location>
</feature>
<evidence type="ECO:0000313" key="2">
    <source>
        <dbReference type="EMBL" id="KAF2432120.1"/>
    </source>
</evidence>
<dbReference type="GO" id="GO:0038203">
    <property type="term" value="P:TORC2 signaling"/>
    <property type="evidence" value="ECO:0007669"/>
    <property type="project" value="TreeGrafter"/>
</dbReference>
<feature type="region of interest" description="Disordered" evidence="1">
    <location>
        <begin position="221"/>
        <end position="393"/>
    </location>
</feature>
<feature type="compositionally biased region" description="Basic residues" evidence="1">
    <location>
        <begin position="333"/>
        <end position="345"/>
    </location>
</feature>
<dbReference type="OrthoDB" id="2290221at2759"/>
<feature type="compositionally biased region" description="Pro residues" evidence="1">
    <location>
        <begin position="175"/>
        <end position="190"/>
    </location>
</feature>
<accession>A0A9P4NUW7</accession>
<feature type="compositionally biased region" description="Basic and acidic residues" evidence="1">
    <location>
        <begin position="242"/>
        <end position="254"/>
    </location>
</feature>
<dbReference type="PANTHER" id="PTHR32428:SF2">
    <property type="entry name" value="TARGET OF RAPAMYCIN COMPLEX 2 SUBUNIT BIT61-RELATED"/>
    <property type="match status" value="1"/>
</dbReference>